<organism evidence="2 3">
    <name type="scientific">Candidatus Acidianus copahuensis</name>
    <dbReference type="NCBI Taxonomy" id="1160895"/>
    <lineage>
        <taxon>Archaea</taxon>
        <taxon>Thermoproteota</taxon>
        <taxon>Thermoprotei</taxon>
        <taxon>Sulfolobales</taxon>
        <taxon>Sulfolobaceae</taxon>
        <taxon>Acidianus</taxon>
    </lineage>
</organism>
<dbReference type="SUPFAM" id="SSF53146">
    <property type="entry name" value="Nitrogenase accessory factor-like"/>
    <property type="match status" value="1"/>
</dbReference>
<feature type="domain" description="Dinitrogenase iron-molybdenum cofactor biosynthesis" evidence="1">
    <location>
        <begin position="16"/>
        <end position="100"/>
    </location>
</feature>
<gene>
    <name evidence="2" type="ORF">CM19_11970</name>
</gene>
<dbReference type="RefSeq" id="WP_048100571.1">
    <property type="nucleotide sequence ID" value="NZ_JFZT01000061.1"/>
</dbReference>
<dbReference type="OrthoDB" id="25911at2157"/>
<dbReference type="InterPro" id="IPR036105">
    <property type="entry name" value="DiNase_FeMo-co_biosyn_sf"/>
</dbReference>
<dbReference type="AlphaFoldDB" id="A0A031LI08"/>
<proteinExistence type="predicted"/>
<accession>A0A031LI08</accession>
<evidence type="ECO:0000313" key="2">
    <source>
        <dbReference type="EMBL" id="EZQ01787.1"/>
    </source>
</evidence>
<keyword evidence="3" id="KW-1185">Reference proteome</keyword>
<dbReference type="Gene3D" id="3.30.420.130">
    <property type="entry name" value="Dinitrogenase iron-molybdenum cofactor biosynthesis domain"/>
    <property type="match status" value="1"/>
</dbReference>
<evidence type="ECO:0000259" key="1">
    <source>
        <dbReference type="Pfam" id="PF02579"/>
    </source>
</evidence>
<name>A0A031LI08_9CREN</name>
<dbReference type="Pfam" id="PF02579">
    <property type="entry name" value="Nitro_FeMo-Co"/>
    <property type="match status" value="1"/>
</dbReference>
<dbReference type="Proteomes" id="UP000024332">
    <property type="component" value="Unassembled WGS sequence"/>
</dbReference>
<reference evidence="2 3" key="1">
    <citation type="submission" date="2014-03" db="EMBL/GenBank/DDBJ databases">
        <title>Draft genome sequence of the novel thermoacidophilic archaea Acidianus copahuensis ALE1 strain, isolated from Copahue volcanic area in Neuquen Argentina.</title>
        <authorList>
            <person name="Urbieta M.S."/>
            <person name="Rascovan N."/>
            <person name="Castro C."/>
            <person name="Revale S."/>
            <person name="Giaveno M.A."/>
            <person name="Vazquez M.P."/>
            <person name="Donati E.R."/>
        </authorList>
    </citation>
    <scope>NUCLEOTIDE SEQUENCE [LARGE SCALE GENOMIC DNA]</scope>
    <source>
        <strain evidence="2 3">ALE1</strain>
    </source>
</reference>
<evidence type="ECO:0000313" key="3">
    <source>
        <dbReference type="Proteomes" id="UP000024332"/>
    </source>
</evidence>
<dbReference type="InterPro" id="IPR003731">
    <property type="entry name" value="Di-Nase_FeMo-co_biosynth"/>
</dbReference>
<dbReference type="STRING" id="1160895.CM19_11970"/>
<dbReference type="EMBL" id="JFZT01000061">
    <property type="protein sequence ID" value="EZQ01787.1"/>
    <property type="molecule type" value="Genomic_DNA"/>
</dbReference>
<comment type="caution">
    <text evidence="2">The sequence shown here is derived from an EMBL/GenBank/DDBJ whole genome shotgun (WGS) entry which is preliminary data.</text>
</comment>
<sequence>MRVAVPTTNGIVDGPGEAMKVRIYEVSGNEVKLVEEYDNPALKAMAARGVHMLRSAIEKGATSFLLVEIGPPGVRYLSGKAKIYIVPQGTSVDSALNMFRSGKLIETTAPTHEEHHHVI</sequence>
<protein>
    <submittedName>
        <fullName evidence="2">Diguanylate cyclase</fullName>
    </submittedName>
</protein>